<dbReference type="InterPro" id="IPR011703">
    <property type="entry name" value="ATPase_AAA-3"/>
</dbReference>
<dbReference type="GO" id="GO:0016887">
    <property type="term" value="F:ATP hydrolysis activity"/>
    <property type="evidence" value="ECO:0007669"/>
    <property type="project" value="InterPro"/>
</dbReference>
<dbReference type="Gene3D" id="1.10.8.80">
    <property type="entry name" value="Magnesium chelatase subunit I, C-Terminal domain"/>
    <property type="match status" value="1"/>
</dbReference>
<dbReference type="Gene3D" id="3.40.50.300">
    <property type="entry name" value="P-loop containing nucleotide triphosphate hydrolases"/>
    <property type="match status" value="1"/>
</dbReference>
<dbReference type="PANTHER" id="PTHR42759">
    <property type="entry name" value="MOXR FAMILY PROTEIN"/>
    <property type="match status" value="1"/>
</dbReference>
<keyword evidence="8" id="KW-1185">Reference proteome</keyword>
<name>A0A0S4QHL0_9ACTN</name>
<feature type="region of interest" description="Disordered" evidence="4">
    <location>
        <begin position="1"/>
        <end position="35"/>
    </location>
</feature>
<evidence type="ECO:0000256" key="2">
    <source>
        <dbReference type="ARBA" id="ARBA00022840"/>
    </source>
</evidence>
<evidence type="ECO:0000259" key="5">
    <source>
        <dbReference type="Pfam" id="PF07726"/>
    </source>
</evidence>
<protein>
    <submittedName>
        <fullName evidence="7">MoxR-like ATPase</fullName>
    </submittedName>
</protein>
<evidence type="ECO:0000259" key="6">
    <source>
        <dbReference type="Pfam" id="PF17863"/>
    </source>
</evidence>
<dbReference type="GO" id="GO:0005524">
    <property type="term" value="F:ATP binding"/>
    <property type="evidence" value="ECO:0007669"/>
    <property type="project" value="UniProtKB-KW"/>
</dbReference>
<dbReference type="Pfam" id="PF17863">
    <property type="entry name" value="AAA_lid_2"/>
    <property type="match status" value="1"/>
</dbReference>
<sequence length="358" mass="38346">MTYLPRSEDARQPFGSHGGPDRHGDPSYSGDLGYSGDPNYSDDGTAFRQVHDAVVANVERVVHGKTDVVRLAVACLFAGGHLLVEDVPGVGKTSLAKALATSVGGTWQRLQFTPDLLPSDITGISMWRAETGRFEFRRGAVFANVVVGDEINRASPKTQSALLEVMEEQQVTVDGETHPVPRPFMVLATQNPIDLEGTYRLPEAQLDRFLMRISVGYPDLDTEMAILSGGPAAEAPHLGAVTSPGVVNQMIGMVRAAHTAPSIVRYVASLAARTRTRPELRLGLSPRGSLGWLRAAQALAYGQGRPYVVPDDVKAVARPVLTHRLVLTTDADVRGTRVADVVDDVLASVPVPTTTDAV</sequence>
<accession>A0A0S4QHL0</accession>
<dbReference type="SUPFAM" id="SSF52540">
    <property type="entry name" value="P-loop containing nucleoside triphosphate hydrolases"/>
    <property type="match status" value="1"/>
</dbReference>
<dbReference type="InterPro" id="IPR027417">
    <property type="entry name" value="P-loop_NTPase"/>
</dbReference>
<dbReference type="InterPro" id="IPR050764">
    <property type="entry name" value="CbbQ/NirQ/NorQ/GpvN"/>
</dbReference>
<evidence type="ECO:0000313" key="7">
    <source>
        <dbReference type="EMBL" id="CUU55009.1"/>
    </source>
</evidence>
<dbReference type="PIRSF" id="PIRSF002849">
    <property type="entry name" value="AAA_ATPase_chaperone_MoxR_prd"/>
    <property type="match status" value="1"/>
</dbReference>
<organism evidence="7 8">
    <name type="scientific">Parafrankia irregularis</name>
    <dbReference type="NCBI Taxonomy" id="795642"/>
    <lineage>
        <taxon>Bacteria</taxon>
        <taxon>Bacillati</taxon>
        <taxon>Actinomycetota</taxon>
        <taxon>Actinomycetes</taxon>
        <taxon>Frankiales</taxon>
        <taxon>Frankiaceae</taxon>
        <taxon>Parafrankia</taxon>
    </lineage>
</organism>
<dbReference type="FunFam" id="3.40.50.300:FF:000640">
    <property type="entry name" value="MoxR family ATPase"/>
    <property type="match status" value="1"/>
</dbReference>
<evidence type="ECO:0000313" key="8">
    <source>
        <dbReference type="Proteomes" id="UP000198802"/>
    </source>
</evidence>
<gene>
    <name evidence="7" type="ORF">Ga0074812_10489</name>
</gene>
<dbReference type="PANTHER" id="PTHR42759:SF5">
    <property type="entry name" value="METHANOL DEHYDROGENASE REGULATOR"/>
    <property type="match status" value="1"/>
</dbReference>
<evidence type="ECO:0000256" key="3">
    <source>
        <dbReference type="ARBA" id="ARBA00061607"/>
    </source>
</evidence>
<dbReference type="Pfam" id="PF07726">
    <property type="entry name" value="AAA_3"/>
    <property type="match status" value="1"/>
</dbReference>
<dbReference type="Proteomes" id="UP000198802">
    <property type="component" value="Unassembled WGS sequence"/>
</dbReference>
<dbReference type="EMBL" id="FAOZ01000004">
    <property type="protein sequence ID" value="CUU55009.1"/>
    <property type="molecule type" value="Genomic_DNA"/>
</dbReference>
<reference evidence="8" key="1">
    <citation type="submission" date="2015-11" db="EMBL/GenBank/DDBJ databases">
        <authorList>
            <person name="Varghese N."/>
        </authorList>
    </citation>
    <scope>NUCLEOTIDE SEQUENCE [LARGE SCALE GENOMIC DNA]</scope>
    <source>
        <strain evidence="8">DSM 45899</strain>
    </source>
</reference>
<dbReference type="CDD" id="cd00009">
    <property type="entry name" value="AAA"/>
    <property type="match status" value="1"/>
</dbReference>
<dbReference type="InterPro" id="IPR041628">
    <property type="entry name" value="ChlI/MoxR_AAA_lid"/>
</dbReference>
<dbReference type="RefSeq" id="WP_193209781.1">
    <property type="nucleotide sequence ID" value="NZ_FAOZ01000004.1"/>
</dbReference>
<keyword evidence="2" id="KW-0067">ATP-binding</keyword>
<keyword evidence="1" id="KW-0547">Nucleotide-binding</keyword>
<feature type="compositionally biased region" description="Basic and acidic residues" evidence="4">
    <location>
        <begin position="1"/>
        <end position="11"/>
    </location>
</feature>
<feature type="domain" description="ATPase AAA-3" evidence="5">
    <location>
        <begin position="81"/>
        <end position="211"/>
    </location>
</feature>
<feature type="domain" description="ChlI/MoxR AAA lid" evidence="6">
    <location>
        <begin position="273"/>
        <end position="343"/>
    </location>
</feature>
<evidence type="ECO:0000256" key="1">
    <source>
        <dbReference type="ARBA" id="ARBA00022741"/>
    </source>
</evidence>
<evidence type="ECO:0000256" key="4">
    <source>
        <dbReference type="SAM" id="MobiDB-lite"/>
    </source>
</evidence>
<comment type="similarity">
    <text evidence="3">Belongs to the MoxR family.</text>
</comment>
<proteinExistence type="inferred from homology"/>
<dbReference type="AlphaFoldDB" id="A0A0S4QHL0"/>